<organism evidence="11 12">
    <name type="scientific">Cucurbita moschata</name>
    <name type="common">Winter crookneck squash</name>
    <name type="synonym">Cucurbita pepo var. moschata</name>
    <dbReference type="NCBI Taxonomy" id="3662"/>
    <lineage>
        <taxon>Eukaryota</taxon>
        <taxon>Viridiplantae</taxon>
        <taxon>Streptophyta</taxon>
        <taxon>Embryophyta</taxon>
        <taxon>Tracheophyta</taxon>
        <taxon>Spermatophyta</taxon>
        <taxon>Magnoliopsida</taxon>
        <taxon>eudicotyledons</taxon>
        <taxon>Gunneridae</taxon>
        <taxon>Pentapetalae</taxon>
        <taxon>rosids</taxon>
        <taxon>fabids</taxon>
        <taxon>Cucurbitales</taxon>
        <taxon>Cucurbitaceae</taxon>
        <taxon>Cucurbiteae</taxon>
        <taxon>Cucurbita</taxon>
    </lineage>
</organism>
<feature type="region of interest" description="Disordered" evidence="8">
    <location>
        <begin position="517"/>
        <end position="536"/>
    </location>
</feature>
<evidence type="ECO:0000259" key="10">
    <source>
        <dbReference type="PROSITE" id="PS51698"/>
    </source>
</evidence>
<keyword evidence="7" id="KW-0833">Ubl conjugation pathway</keyword>
<feature type="compositionally biased region" description="Basic and acidic residues" evidence="8">
    <location>
        <begin position="517"/>
        <end position="530"/>
    </location>
</feature>
<dbReference type="PROSITE" id="PS51698">
    <property type="entry name" value="U_BOX"/>
    <property type="match status" value="1"/>
</dbReference>
<dbReference type="InterPro" id="IPR013083">
    <property type="entry name" value="Znf_RING/FYVE/PHD"/>
</dbReference>
<dbReference type="Proteomes" id="UP000504609">
    <property type="component" value="Unplaced"/>
</dbReference>
<evidence type="ECO:0000256" key="8">
    <source>
        <dbReference type="SAM" id="MobiDB-lite"/>
    </source>
</evidence>
<dbReference type="PANTHER" id="PTHR23315">
    <property type="entry name" value="U BOX DOMAIN-CONTAINING"/>
    <property type="match status" value="1"/>
</dbReference>
<dbReference type="PANTHER" id="PTHR23315:SF276">
    <property type="entry name" value="U-BOX DOMAIN-CONTAINING PROTEIN 38"/>
    <property type="match status" value="1"/>
</dbReference>
<evidence type="ECO:0000256" key="1">
    <source>
        <dbReference type="ARBA" id="ARBA00000900"/>
    </source>
</evidence>
<evidence type="ECO:0000256" key="9">
    <source>
        <dbReference type="SAM" id="SignalP"/>
    </source>
</evidence>
<evidence type="ECO:0000256" key="3">
    <source>
        <dbReference type="ARBA" id="ARBA00004906"/>
    </source>
</evidence>
<feature type="chain" id="PRO_5026934667" description="RING-type E3 ubiquitin transferase" evidence="9">
    <location>
        <begin position="18"/>
        <end position="560"/>
    </location>
</feature>
<evidence type="ECO:0000256" key="4">
    <source>
        <dbReference type="ARBA" id="ARBA00012483"/>
    </source>
</evidence>
<dbReference type="Pfam" id="PF04564">
    <property type="entry name" value="U-box"/>
    <property type="match status" value="1"/>
</dbReference>
<comment type="function">
    <text evidence="2">Functions as an E3 ubiquitin ligase.</text>
</comment>
<dbReference type="UniPathway" id="UPA00143"/>
<sequence length="560" mass="61499">MPVRFLLNFGFQKFCFCGSVCMGGNGNGNGNFRWKFSFLHRRKSRVESNEPPKEFICPVSCSLMADPVVVSSGQTFERVSAQVCRNLGFSPVLDDGSKPDFSTVIPNLAMKKTILHWCEKSGARNPQAPDYSSVERRVGALMEQEKPHTGFRDLSDRDLLEGVSDLPSMNFSHAATEYGRRPEHFYTSSSEESVFVGGSPGTPLPFTIRPVCYSFSSSSSENVENNALIQALGPNSSIGEEENKFLAKLESPDVLEQEEGIVSLRKVTKADENIRVSLCTPRILSSLHSLVTSRYPKVQINAVASLVNLSLEKPNKLKIARSGLVPHLIDALKGGHTETQEHAAEALFSLALEDENRMAIGFLGAMPPLLYALRSENERTRDVSALCLYNLTMIQSNRVKLVKLGAVTTLLSMVKSRNSTNWLLLILCNIAVCQEGRSAMLDADAVGLLVGMLREKELDSESARENCVAALYALSYGSMRFKGLAKEAGAMEVLREIIERGSERAREKAKKILERMRTRGRSVDDGDRGGESSFVRGGLSSTGYRMGGGRIPSSANTMPF</sequence>
<protein>
    <recommendedName>
        <fullName evidence="4">RING-type E3 ubiquitin transferase</fullName>
        <ecNumber evidence="4">2.3.2.27</ecNumber>
    </recommendedName>
</protein>
<name>A0A6J1E5G4_CUCMO</name>
<accession>A0A6J1E5G4</accession>
<dbReference type="InterPro" id="IPR011989">
    <property type="entry name" value="ARM-like"/>
</dbReference>
<evidence type="ECO:0000256" key="5">
    <source>
        <dbReference type="ARBA" id="ARBA00022679"/>
    </source>
</evidence>
<dbReference type="GO" id="GO:0061630">
    <property type="term" value="F:ubiquitin protein ligase activity"/>
    <property type="evidence" value="ECO:0007669"/>
    <property type="project" value="UniProtKB-EC"/>
</dbReference>
<comment type="pathway">
    <text evidence="3">Protein modification; protein ubiquitination.</text>
</comment>
<dbReference type="GO" id="GO:0016567">
    <property type="term" value="P:protein ubiquitination"/>
    <property type="evidence" value="ECO:0007669"/>
    <property type="project" value="UniProtKB-UniPathway"/>
</dbReference>
<evidence type="ECO:0000256" key="6">
    <source>
        <dbReference type="ARBA" id="ARBA00022737"/>
    </source>
</evidence>
<dbReference type="SUPFAM" id="SSF48371">
    <property type="entry name" value="ARM repeat"/>
    <property type="match status" value="1"/>
</dbReference>
<evidence type="ECO:0000313" key="12">
    <source>
        <dbReference type="RefSeq" id="XP_022922038.1"/>
    </source>
</evidence>
<evidence type="ECO:0000256" key="7">
    <source>
        <dbReference type="ARBA" id="ARBA00022786"/>
    </source>
</evidence>
<dbReference type="Gene3D" id="3.30.40.10">
    <property type="entry name" value="Zinc/RING finger domain, C3HC4 (zinc finger)"/>
    <property type="match status" value="1"/>
</dbReference>
<keyword evidence="11" id="KW-1185">Reference proteome</keyword>
<dbReference type="FunFam" id="3.30.40.10:FF:000565">
    <property type="entry name" value="RING-type E3 ubiquitin transferase"/>
    <property type="match status" value="1"/>
</dbReference>
<dbReference type="RefSeq" id="XP_022922038.1">
    <property type="nucleotide sequence ID" value="XM_023066270.1"/>
</dbReference>
<dbReference type="InterPro" id="IPR003613">
    <property type="entry name" value="Ubox_domain"/>
</dbReference>
<comment type="catalytic activity">
    <reaction evidence="1">
        <text>S-ubiquitinyl-[E2 ubiquitin-conjugating enzyme]-L-cysteine + [acceptor protein]-L-lysine = [E2 ubiquitin-conjugating enzyme]-L-cysteine + N(6)-ubiquitinyl-[acceptor protein]-L-lysine.</text>
        <dbReference type="EC" id="2.3.2.27"/>
    </reaction>
</comment>
<dbReference type="SMART" id="SM00504">
    <property type="entry name" value="Ubox"/>
    <property type="match status" value="1"/>
</dbReference>
<dbReference type="KEGG" id="cmos:111430108"/>
<evidence type="ECO:0000256" key="2">
    <source>
        <dbReference type="ARBA" id="ARBA00003861"/>
    </source>
</evidence>
<dbReference type="SUPFAM" id="SSF57850">
    <property type="entry name" value="RING/U-box"/>
    <property type="match status" value="1"/>
</dbReference>
<feature type="signal peptide" evidence="9">
    <location>
        <begin position="1"/>
        <end position="17"/>
    </location>
</feature>
<dbReference type="Gene3D" id="1.25.10.10">
    <property type="entry name" value="Leucine-rich Repeat Variant"/>
    <property type="match status" value="2"/>
</dbReference>
<keyword evidence="6" id="KW-0677">Repeat</keyword>
<dbReference type="EC" id="2.3.2.27" evidence="4"/>
<dbReference type="AlphaFoldDB" id="A0A6J1E5G4"/>
<dbReference type="GeneID" id="111430108"/>
<keyword evidence="9" id="KW-0732">Signal</keyword>
<keyword evidence="5" id="KW-0808">Transferase</keyword>
<evidence type="ECO:0000313" key="11">
    <source>
        <dbReference type="Proteomes" id="UP000504609"/>
    </source>
</evidence>
<dbReference type="InterPro" id="IPR000225">
    <property type="entry name" value="Armadillo"/>
</dbReference>
<proteinExistence type="predicted"/>
<dbReference type="Pfam" id="PF00514">
    <property type="entry name" value="Arm"/>
    <property type="match status" value="1"/>
</dbReference>
<feature type="domain" description="U-box" evidence="10">
    <location>
        <begin position="50"/>
        <end position="124"/>
    </location>
</feature>
<reference evidence="12" key="1">
    <citation type="submission" date="2025-08" db="UniProtKB">
        <authorList>
            <consortium name="RefSeq"/>
        </authorList>
    </citation>
    <scope>IDENTIFICATION</scope>
    <source>
        <tissue evidence="12">Young leaves</tissue>
    </source>
</reference>
<dbReference type="SMART" id="SM00185">
    <property type="entry name" value="ARM"/>
    <property type="match status" value="3"/>
</dbReference>
<dbReference type="InterPro" id="IPR016024">
    <property type="entry name" value="ARM-type_fold"/>
</dbReference>
<gene>
    <name evidence="12" type="primary">LOC111430108</name>
</gene>